<reference evidence="3 4" key="1">
    <citation type="submission" date="2020-04" db="EMBL/GenBank/DDBJ databases">
        <title>Plant Genome Project.</title>
        <authorList>
            <person name="Zhang R.-G."/>
        </authorList>
    </citation>
    <scope>NUCLEOTIDE SEQUENCE [LARGE SCALE GENOMIC DNA]</scope>
    <source>
        <strain evidence="3">YNK0</strain>
        <tissue evidence="3">Leaf</tissue>
    </source>
</reference>
<evidence type="ECO:0000259" key="2">
    <source>
        <dbReference type="Pfam" id="PF23005"/>
    </source>
</evidence>
<organism evidence="3 4">
    <name type="scientific">Tetracentron sinense</name>
    <name type="common">Spur-leaf</name>
    <dbReference type="NCBI Taxonomy" id="13715"/>
    <lineage>
        <taxon>Eukaryota</taxon>
        <taxon>Viridiplantae</taxon>
        <taxon>Streptophyta</taxon>
        <taxon>Embryophyta</taxon>
        <taxon>Tracheophyta</taxon>
        <taxon>Spermatophyta</taxon>
        <taxon>Magnoliopsida</taxon>
        <taxon>Trochodendrales</taxon>
        <taxon>Trochodendraceae</taxon>
        <taxon>Tetracentron</taxon>
    </lineage>
</organism>
<dbReference type="PANTHER" id="PTHR46043:SF5">
    <property type="entry name" value="ARM REPEAT SUPERFAMILY PROTEIN"/>
    <property type="match status" value="1"/>
</dbReference>
<feature type="repeat" description="ARM" evidence="1">
    <location>
        <begin position="322"/>
        <end position="365"/>
    </location>
</feature>
<evidence type="ECO:0000313" key="4">
    <source>
        <dbReference type="Proteomes" id="UP000655225"/>
    </source>
</evidence>
<dbReference type="EMBL" id="JABCRI010000017">
    <property type="protein sequence ID" value="KAF8391426.1"/>
    <property type="molecule type" value="Genomic_DNA"/>
</dbReference>
<dbReference type="Pfam" id="PF00514">
    <property type="entry name" value="Arm"/>
    <property type="match status" value="1"/>
</dbReference>
<dbReference type="InterPro" id="IPR054296">
    <property type="entry name" value="DUF7032"/>
</dbReference>
<keyword evidence="4" id="KW-1185">Reference proteome</keyword>
<dbReference type="Pfam" id="PF23005">
    <property type="entry name" value="DUF7032"/>
    <property type="match status" value="1"/>
</dbReference>
<dbReference type="InterPro" id="IPR000225">
    <property type="entry name" value="Armadillo"/>
</dbReference>
<dbReference type="InterPro" id="IPR011989">
    <property type="entry name" value="ARM-like"/>
</dbReference>
<dbReference type="SUPFAM" id="SSF48371">
    <property type="entry name" value="ARM repeat"/>
    <property type="match status" value="1"/>
</dbReference>
<feature type="repeat" description="ARM" evidence="1">
    <location>
        <begin position="279"/>
        <end position="323"/>
    </location>
</feature>
<accession>A0A835D645</accession>
<dbReference type="AlphaFoldDB" id="A0A835D645"/>
<dbReference type="OrthoDB" id="7537227at2759"/>
<protein>
    <recommendedName>
        <fullName evidence="2">DUF7032 domain-containing protein</fullName>
    </recommendedName>
</protein>
<dbReference type="Gene3D" id="1.25.10.10">
    <property type="entry name" value="Leucine-rich Repeat Variant"/>
    <property type="match status" value="1"/>
</dbReference>
<dbReference type="OMA" id="SRDDMKF"/>
<dbReference type="SMART" id="SM00185">
    <property type="entry name" value="ARM"/>
    <property type="match status" value="6"/>
</dbReference>
<comment type="caution">
    <text evidence="3">The sequence shown here is derived from an EMBL/GenBank/DDBJ whole genome shotgun (WGS) entry which is preliminary data.</text>
</comment>
<evidence type="ECO:0000313" key="3">
    <source>
        <dbReference type="EMBL" id="KAF8391426.1"/>
    </source>
</evidence>
<feature type="domain" description="DUF7032" evidence="2">
    <location>
        <begin position="23"/>
        <end position="130"/>
    </location>
</feature>
<dbReference type="PANTHER" id="PTHR46043">
    <property type="entry name" value="ARM REPEAT SUPERFAMILY PROTEIN"/>
    <property type="match status" value="1"/>
</dbReference>
<name>A0A835D645_TETSI</name>
<evidence type="ECO:0000256" key="1">
    <source>
        <dbReference type="PROSITE-ProRule" id="PRU00259"/>
    </source>
</evidence>
<dbReference type="PROSITE" id="PS50176">
    <property type="entry name" value="ARM_REPEAT"/>
    <property type="match status" value="2"/>
</dbReference>
<proteinExistence type="predicted"/>
<dbReference type="Proteomes" id="UP000655225">
    <property type="component" value="Unassembled WGS sequence"/>
</dbReference>
<dbReference type="InterPro" id="IPR016024">
    <property type="entry name" value="ARM-type_fold"/>
</dbReference>
<gene>
    <name evidence="3" type="ORF">HHK36_023731</name>
</gene>
<sequence>MEEEEEENQSLLELSIGESSLRRAMELISSLIPLTYSIKVFHVKWQLIRNKLEELISGLTAAENCDSCENSAFSDLIPSLVLTVNHCYDLARQCVDLSYNGKLLMQSNLDVVSAKFELHIKNLGGIYSTRILTHGYPIVVSRPSNGACRDDMKFYVGDLFTRLKIGDLEMKSQALVALSEVVGEDEKYVKIVVENGEIIALLVNFLEFSEMEIQEESTKIISIIAGFDLYRGVLVGAGIIAPLIRVLESGSDLGKERAARTLQKLTKNSDNAWSVSAHGGVTALLKICTNGNGKGESITPVCGILRNLSGVEEIKRFMVEEGAISVFIKLMRSKDEALQISAIEFLQIMASGDESIRKMVIREGGIYSLVCVLDPSSSFSSKAREIALRAIESLCFSSTSSLKILMGYGFLNRLLFFLCNDEVSVQELAVKVTYNLCVTSEETKKAMGDAGFMPELVKLLDVKSFGIREMAAEALSDLVLVPRNRRRFAQEVYNVERILKLLDPDERKSGNKKVLLSILMSLSSCNSGRRKIQRSAYLKSLEKLAEAEVMDAKRIVRKLSSNRFRSILNGIWNS</sequence>